<evidence type="ECO:0000256" key="1">
    <source>
        <dbReference type="SAM" id="Phobius"/>
    </source>
</evidence>
<dbReference type="EnsemblMetazoa" id="BGLB025612-RA">
    <property type="protein sequence ID" value="BGLB025612-PA"/>
    <property type="gene ID" value="BGLB025612"/>
</dbReference>
<gene>
    <name evidence="2" type="primary">106060906</name>
</gene>
<proteinExistence type="predicted"/>
<feature type="transmembrane region" description="Helical" evidence="1">
    <location>
        <begin position="107"/>
        <end position="129"/>
    </location>
</feature>
<name>A0A2C9L095_BIOGL</name>
<evidence type="ECO:0000313" key="2">
    <source>
        <dbReference type="EnsemblMetazoa" id="BGLB025612-PA"/>
    </source>
</evidence>
<dbReference type="AlphaFoldDB" id="A0A2C9L095"/>
<dbReference type="VEuPathDB" id="VectorBase:BGLAX_030120"/>
<sequence length="180" mass="20496">MILISDVSSVDLILNHRKLTNTNKSVTLESDIFTLCCKSEHYPCNVIIFADGYINVNRSNCYTHTRVQQMNYSLGYFICGSERFSNNIDVLINIDSESSAAEIKTTALLIMVVSVLSIIIVVLIFILVYRWCRESRKDKNNKVSPTAKSYPNEEISSSCYLFESAKSTVSKTRKRKNKKQ</sequence>
<dbReference type="KEGG" id="bgt:106060906"/>
<accession>A0A2C9L095</accession>
<keyword evidence="1" id="KW-1133">Transmembrane helix</keyword>
<protein>
    <submittedName>
        <fullName evidence="2">Uncharacterized protein</fullName>
    </submittedName>
</protein>
<keyword evidence="1" id="KW-0812">Transmembrane</keyword>
<reference evidence="2" key="1">
    <citation type="submission" date="2020-05" db="UniProtKB">
        <authorList>
            <consortium name="EnsemblMetazoa"/>
        </authorList>
    </citation>
    <scope>IDENTIFICATION</scope>
    <source>
        <strain evidence="2">BB02</strain>
    </source>
</reference>
<dbReference type="VEuPathDB" id="VectorBase:BGLB025612"/>
<evidence type="ECO:0000313" key="3">
    <source>
        <dbReference type="Proteomes" id="UP000076420"/>
    </source>
</evidence>
<organism evidence="2 3">
    <name type="scientific">Biomphalaria glabrata</name>
    <name type="common">Bloodfluke planorb</name>
    <name type="synonym">Freshwater snail</name>
    <dbReference type="NCBI Taxonomy" id="6526"/>
    <lineage>
        <taxon>Eukaryota</taxon>
        <taxon>Metazoa</taxon>
        <taxon>Spiralia</taxon>
        <taxon>Lophotrochozoa</taxon>
        <taxon>Mollusca</taxon>
        <taxon>Gastropoda</taxon>
        <taxon>Heterobranchia</taxon>
        <taxon>Euthyneura</taxon>
        <taxon>Panpulmonata</taxon>
        <taxon>Hygrophila</taxon>
        <taxon>Lymnaeoidea</taxon>
        <taxon>Planorbidae</taxon>
        <taxon>Biomphalaria</taxon>
    </lineage>
</organism>
<dbReference type="Proteomes" id="UP000076420">
    <property type="component" value="Unassembled WGS sequence"/>
</dbReference>
<keyword evidence="1" id="KW-0472">Membrane</keyword>